<evidence type="ECO:0000256" key="10">
    <source>
        <dbReference type="ARBA" id="ARBA00023004"/>
    </source>
</evidence>
<organism evidence="13 14">
    <name type="scientific">Rhodoferax lithotrophicus</name>
    <dbReference type="NCBI Taxonomy" id="2798804"/>
    <lineage>
        <taxon>Bacteria</taxon>
        <taxon>Pseudomonadati</taxon>
        <taxon>Pseudomonadota</taxon>
        <taxon>Betaproteobacteria</taxon>
        <taxon>Burkholderiales</taxon>
        <taxon>Comamonadaceae</taxon>
        <taxon>Rhodoferax</taxon>
    </lineage>
</organism>
<keyword evidence="9 12" id="KW-1133">Transmembrane helix</keyword>
<dbReference type="PIRSF" id="PIRSF000267">
    <property type="entry name" value="Cyt_oxidse_sub2"/>
    <property type="match status" value="1"/>
</dbReference>
<keyword evidence="10" id="KW-0408">Iron</keyword>
<feature type="transmembrane region" description="Helical" evidence="12">
    <location>
        <begin position="338"/>
        <end position="358"/>
    </location>
</feature>
<evidence type="ECO:0000256" key="8">
    <source>
        <dbReference type="ARBA" id="ARBA00022982"/>
    </source>
</evidence>
<dbReference type="NCBIfam" id="TIGR00203">
    <property type="entry name" value="cydB"/>
    <property type="match status" value="1"/>
</dbReference>
<feature type="transmembrane region" description="Helical" evidence="12">
    <location>
        <begin position="203"/>
        <end position="225"/>
    </location>
</feature>
<keyword evidence="7" id="KW-0479">Metal-binding</keyword>
<feature type="transmembrane region" description="Helical" evidence="12">
    <location>
        <begin position="123"/>
        <end position="149"/>
    </location>
</feature>
<keyword evidence="4" id="KW-1003">Cell membrane</keyword>
<feature type="transmembrane region" description="Helical" evidence="12">
    <location>
        <begin position="289"/>
        <end position="314"/>
    </location>
</feature>
<keyword evidence="8" id="KW-0249">Electron transport</keyword>
<evidence type="ECO:0000256" key="4">
    <source>
        <dbReference type="ARBA" id="ARBA00022475"/>
    </source>
</evidence>
<dbReference type="EMBL" id="AP024238">
    <property type="protein sequence ID" value="BCO25429.1"/>
    <property type="molecule type" value="Genomic_DNA"/>
</dbReference>
<evidence type="ECO:0000256" key="5">
    <source>
        <dbReference type="ARBA" id="ARBA00022617"/>
    </source>
</evidence>
<gene>
    <name evidence="13" type="ORF">MIZ03_0289</name>
</gene>
<proteinExistence type="inferred from homology"/>
<dbReference type="RefSeq" id="WP_223907067.1">
    <property type="nucleotide sequence ID" value="NZ_AP024238.1"/>
</dbReference>
<evidence type="ECO:0000256" key="11">
    <source>
        <dbReference type="ARBA" id="ARBA00023136"/>
    </source>
</evidence>
<feature type="transmembrane region" description="Helical" evidence="12">
    <location>
        <begin position="161"/>
        <end position="182"/>
    </location>
</feature>
<keyword evidence="5" id="KW-0349">Heme</keyword>
<keyword evidence="14" id="KW-1185">Reference proteome</keyword>
<comment type="subcellular location">
    <subcellularLocation>
        <location evidence="1">Cell membrane</location>
        <topology evidence="1">Multi-pass membrane protein</topology>
    </subcellularLocation>
</comment>
<accession>A0ABN6D3P3</accession>
<evidence type="ECO:0000313" key="13">
    <source>
        <dbReference type="EMBL" id="BCO25429.1"/>
    </source>
</evidence>
<evidence type="ECO:0000256" key="3">
    <source>
        <dbReference type="ARBA" id="ARBA00022448"/>
    </source>
</evidence>
<dbReference type="PANTHER" id="PTHR43141:SF5">
    <property type="entry name" value="CYTOCHROME BD-I UBIQUINOL OXIDASE SUBUNIT 2"/>
    <property type="match status" value="1"/>
</dbReference>
<dbReference type="Pfam" id="PF02322">
    <property type="entry name" value="Cyt_bd_oxida_II"/>
    <property type="match status" value="1"/>
</dbReference>
<evidence type="ECO:0000256" key="9">
    <source>
        <dbReference type="ARBA" id="ARBA00022989"/>
    </source>
</evidence>
<evidence type="ECO:0000256" key="1">
    <source>
        <dbReference type="ARBA" id="ARBA00004651"/>
    </source>
</evidence>
<evidence type="ECO:0000256" key="2">
    <source>
        <dbReference type="ARBA" id="ARBA00007543"/>
    </source>
</evidence>
<sequence>MLDYTILKLVWWLLVCVLLIGFAVMDGHDMGVGALLPFVGKTDDERRVLLNTVGPHWEGNQVWFITAGGAIFAAWPLVYATAFSGFYFALMAVLWALFFRPVGFEYRSKMADARWRTAWDWGLFVGGAVPALVFGVAIGNVITGVPFHFEDSMMPVYTGSFWALFTPFALLCGVASLSLLLFHGANYLQLRTEGVLAERARTAALMFGLVLVLVFSLGGVLAAGMQGYQITSSVVPGAAVSPVGKTVVMQAGAWMNNYHAHPWTWALPALAYAGIVLGLLAARQRKPGLAFIGSGLACAGVILTAGAAIFPFVLPSSSNPGHSLTVWDCVSSQRTLNIMFWVALVMTPIVLAYTSWAYRVMRGKVTLAQVQAHGKALY</sequence>
<keyword evidence="3" id="KW-0813">Transport</keyword>
<feature type="transmembrane region" description="Helical" evidence="12">
    <location>
        <begin position="263"/>
        <end position="282"/>
    </location>
</feature>
<evidence type="ECO:0000256" key="7">
    <source>
        <dbReference type="ARBA" id="ARBA00022723"/>
    </source>
</evidence>
<comment type="similarity">
    <text evidence="2">Belongs to the cytochrome ubiquinol oxidase subunit 2 family.</text>
</comment>
<feature type="transmembrane region" description="Helical" evidence="12">
    <location>
        <begin position="6"/>
        <end position="25"/>
    </location>
</feature>
<dbReference type="Proteomes" id="UP000824366">
    <property type="component" value="Chromosome"/>
</dbReference>
<evidence type="ECO:0000256" key="12">
    <source>
        <dbReference type="SAM" id="Phobius"/>
    </source>
</evidence>
<evidence type="ECO:0000256" key="6">
    <source>
        <dbReference type="ARBA" id="ARBA00022692"/>
    </source>
</evidence>
<feature type="transmembrane region" description="Helical" evidence="12">
    <location>
        <begin position="85"/>
        <end position="102"/>
    </location>
</feature>
<reference evidence="13 14" key="1">
    <citation type="journal article" date="2021" name="Microbiol. Spectr.">
        <title>A Single Bacterium Capable of Oxidation and Reduction of Iron at Circumneutral pH.</title>
        <authorList>
            <person name="Kato S."/>
            <person name="Ohkuma M."/>
        </authorList>
    </citation>
    <scope>NUCLEOTIDE SEQUENCE [LARGE SCALE GENOMIC DNA]</scope>
    <source>
        <strain evidence="13 14">MIZ03</strain>
    </source>
</reference>
<dbReference type="PANTHER" id="PTHR43141">
    <property type="entry name" value="CYTOCHROME BD2 SUBUNIT II"/>
    <property type="match status" value="1"/>
</dbReference>
<keyword evidence="6 12" id="KW-0812">Transmembrane</keyword>
<evidence type="ECO:0000313" key="14">
    <source>
        <dbReference type="Proteomes" id="UP000824366"/>
    </source>
</evidence>
<dbReference type="InterPro" id="IPR003317">
    <property type="entry name" value="Cyt-d_oxidase_su2"/>
</dbReference>
<protein>
    <submittedName>
        <fullName evidence="13">Cytochrome bd-I ubiquinol oxidase subunit 2</fullName>
    </submittedName>
</protein>
<name>A0ABN6D3P3_9BURK</name>
<keyword evidence="11 12" id="KW-0472">Membrane</keyword>